<dbReference type="Gene3D" id="3.10.580.10">
    <property type="entry name" value="CBS-domain"/>
    <property type="match status" value="1"/>
</dbReference>
<feature type="domain" description="CBS" evidence="3">
    <location>
        <begin position="77"/>
        <end position="132"/>
    </location>
</feature>
<dbReference type="OrthoDB" id="9807125at2"/>
<evidence type="ECO:0000313" key="5">
    <source>
        <dbReference type="Proteomes" id="UP000270342"/>
    </source>
</evidence>
<feature type="domain" description="CBS" evidence="3">
    <location>
        <begin position="12"/>
        <end position="68"/>
    </location>
</feature>
<dbReference type="RefSeq" id="WP_121084591.1">
    <property type="nucleotide sequence ID" value="NZ_RBZU01000002.1"/>
</dbReference>
<dbReference type="InterPro" id="IPR044725">
    <property type="entry name" value="CBSX3_CBS_dom"/>
</dbReference>
<dbReference type="InterPro" id="IPR046342">
    <property type="entry name" value="CBS_dom_sf"/>
</dbReference>
<name>A0A494Y4C3_9BURK</name>
<dbReference type="Proteomes" id="UP000270342">
    <property type="component" value="Unassembled WGS sequence"/>
</dbReference>
<organism evidence="4 5">
    <name type="scientific">Pararobbsia silviterrae</name>
    <dbReference type="NCBI Taxonomy" id="1792498"/>
    <lineage>
        <taxon>Bacteria</taxon>
        <taxon>Pseudomonadati</taxon>
        <taxon>Pseudomonadota</taxon>
        <taxon>Betaproteobacteria</taxon>
        <taxon>Burkholderiales</taxon>
        <taxon>Burkholderiaceae</taxon>
        <taxon>Pararobbsia</taxon>
    </lineage>
</organism>
<dbReference type="InterPro" id="IPR051257">
    <property type="entry name" value="Diverse_CBS-Domain"/>
</dbReference>
<keyword evidence="1 2" id="KW-0129">CBS domain</keyword>
<dbReference type="PROSITE" id="PS51371">
    <property type="entry name" value="CBS"/>
    <property type="match status" value="2"/>
</dbReference>
<sequence>MTQVAQILSSKSSPQVATIDAQDSVYDAIKQMAERGIGALVVTTGGEIAGIVTERDYARKVVLKDRSSKSTKVAEIMSSAVRYVSPQQTSQECMALMTEHRIRHLPVLDKGKMVGMISIGDLVADIISEQQFTIEQLEQYITGR</sequence>
<keyword evidence="5" id="KW-1185">Reference proteome</keyword>
<evidence type="ECO:0000256" key="2">
    <source>
        <dbReference type="PROSITE-ProRule" id="PRU00703"/>
    </source>
</evidence>
<dbReference type="AlphaFoldDB" id="A0A494Y4C3"/>
<dbReference type="PANTHER" id="PTHR43080">
    <property type="entry name" value="CBS DOMAIN-CONTAINING PROTEIN CBSX3, MITOCHONDRIAL"/>
    <property type="match status" value="1"/>
</dbReference>
<dbReference type="CDD" id="cd04623">
    <property type="entry name" value="CBS_pair_bac_euk"/>
    <property type="match status" value="1"/>
</dbReference>
<proteinExistence type="predicted"/>
<protein>
    <submittedName>
        <fullName evidence="4">CBS domain-containing protein</fullName>
    </submittedName>
</protein>
<gene>
    <name evidence="4" type="ORF">D7S86_06100</name>
</gene>
<dbReference type="SMART" id="SM00116">
    <property type="entry name" value="CBS"/>
    <property type="match status" value="2"/>
</dbReference>
<dbReference type="InterPro" id="IPR000644">
    <property type="entry name" value="CBS_dom"/>
</dbReference>
<evidence type="ECO:0000313" key="4">
    <source>
        <dbReference type="EMBL" id="RKP57531.1"/>
    </source>
</evidence>
<accession>A0A494Y4C3</accession>
<evidence type="ECO:0000256" key="1">
    <source>
        <dbReference type="ARBA" id="ARBA00023122"/>
    </source>
</evidence>
<dbReference type="Pfam" id="PF00571">
    <property type="entry name" value="CBS"/>
    <property type="match status" value="2"/>
</dbReference>
<comment type="caution">
    <text evidence="4">The sequence shown here is derived from an EMBL/GenBank/DDBJ whole genome shotgun (WGS) entry which is preliminary data.</text>
</comment>
<evidence type="ECO:0000259" key="3">
    <source>
        <dbReference type="PROSITE" id="PS51371"/>
    </source>
</evidence>
<dbReference type="PANTHER" id="PTHR43080:SF2">
    <property type="entry name" value="CBS DOMAIN-CONTAINING PROTEIN"/>
    <property type="match status" value="1"/>
</dbReference>
<reference evidence="4 5" key="1">
    <citation type="submission" date="2018-10" db="EMBL/GenBank/DDBJ databases">
        <title>Robbsia sp. DHC34, isolated from soil.</title>
        <authorList>
            <person name="Gao Z.-H."/>
            <person name="Qiu L.-H."/>
        </authorList>
    </citation>
    <scope>NUCLEOTIDE SEQUENCE [LARGE SCALE GENOMIC DNA]</scope>
    <source>
        <strain evidence="4 5">DHC34</strain>
    </source>
</reference>
<dbReference type="EMBL" id="RBZU01000002">
    <property type="protein sequence ID" value="RKP57531.1"/>
    <property type="molecule type" value="Genomic_DNA"/>
</dbReference>
<dbReference type="SUPFAM" id="SSF54631">
    <property type="entry name" value="CBS-domain pair"/>
    <property type="match status" value="1"/>
</dbReference>